<feature type="transmembrane region" description="Helical" evidence="1">
    <location>
        <begin position="12"/>
        <end position="30"/>
    </location>
</feature>
<evidence type="ECO:0008006" key="4">
    <source>
        <dbReference type="Google" id="ProtNLM"/>
    </source>
</evidence>
<reference evidence="2 3" key="1">
    <citation type="submission" date="2018-10" db="EMBL/GenBank/DDBJ databases">
        <title>Isolation, diversity and antifungal activity of actinobacteria from wheat.</title>
        <authorList>
            <person name="Han C."/>
        </authorList>
    </citation>
    <scope>NUCLEOTIDE SEQUENCE [LARGE SCALE GENOMIC DNA]</scope>
    <source>
        <strain evidence="2 3">NEAU-YY56</strain>
    </source>
</reference>
<feature type="transmembrane region" description="Helical" evidence="1">
    <location>
        <begin position="170"/>
        <end position="196"/>
    </location>
</feature>
<feature type="transmembrane region" description="Helical" evidence="1">
    <location>
        <begin position="136"/>
        <end position="158"/>
    </location>
</feature>
<feature type="transmembrane region" description="Helical" evidence="1">
    <location>
        <begin position="42"/>
        <end position="62"/>
    </location>
</feature>
<dbReference type="Pfam" id="PF11139">
    <property type="entry name" value="SfLAP"/>
    <property type="match status" value="1"/>
</dbReference>
<keyword evidence="3" id="KW-1185">Reference proteome</keyword>
<dbReference type="EMBL" id="RFFI01000002">
    <property type="protein sequence ID" value="RMI14288.1"/>
    <property type="molecule type" value="Genomic_DNA"/>
</dbReference>
<protein>
    <recommendedName>
        <fullName evidence="4">GAP family protein</fullName>
    </recommendedName>
</protein>
<dbReference type="Proteomes" id="UP000269289">
    <property type="component" value="Unassembled WGS sequence"/>
</dbReference>
<keyword evidence="1" id="KW-0472">Membrane</keyword>
<gene>
    <name evidence="2" type="ORF">EBM89_00565</name>
</gene>
<accession>A0A3M2JW45</accession>
<evidence type="ECO:0000256" key="1">
    <source>
        <dbReference type="SAM" id="Phobius"/>
    </source>
</evidence>
<dbReference type="AlphaFoldDB" id="A0A3M2JW45"/>
<name>A0A3M2JW45_9CELL</name>
<sequence length="239" mass="24996">MGALIGSLVPLALGIVMSPLAIMALVAVLLSPRARTNGVAFLVGWALGLVLVLVLSLVLLQFLELHQQREPPLWVPVVRLVLGLSLVVWAVRVYQHGRQRVREMAAATSPREVAAAAPQLPGWLQRVSTFDPARTLALGVGIFVLNPVDASCAFLAAMDVQLAGLGTATSVAVLVVFSAVGVAPIAVPVAATLVLGERADPFLSRTRVWIAGHTSVLNAALLLVIGVLQVQKAVDALLG</sequence>
<evidence type="ECO:0000313" key="3">
    <source>
        <dbReference type="Proteomes" id="UP000269289"/>
    </source>
</evidence>
<dbReference type="OrthoDB" id="4458129at2"/>
<dbReference type="RefSeq" id="WP_122147517.1">
    <property type="nucleotide sequence ID" value="NZ_RFFI01000002.1"/>
</dbReference>
<evidence type="ECO:0000313" key="2">
    <source>
        <dbReference type="EMBL" id="RMI14288.1"/>
    </source>
</evidence>
<keyword evidence="1" id="KW-0812">Transmembrane</keyword>
<organism evidence="2 3">
    <name type="scientific">Cellulomonas triticagri</name>
    <dbReference type="NCBI Taxonomy" id="2483352"/>
    <lineage>
        <taxon>Bacteria</taxon>
        <taxon>Bacillati</taxon>
        <taxon>Actinomycetota</taxon>
        <taxon>Actinomycetes</taxon>
        <taxon>Micrococcales</taxon>
        <taxon>Cellulomonadaceae</taxon>
        <taxon>Cellulomonas</taxon>
    </lineage>
</organism>
<feature type="transmembrane region" description="Helical" evidence="1">
    <location>
        <begin position="74"/>
        <end position="94"/>
    </location>
</feature>
<feature type="transmembrane region" description="Helical" evidence="1">
    <location>
        <begin position="208"/>
        <end position="230"/>
    </location>
</feature>
<keyword evidence="1" id="KW-1133">Transmembrane helix</keyword>
<comment type="caution">
    <text evidence="2">The sequence shown here is derived from an EMBL/GenBank/DDBJ whole genome shotgun (WGS) entry which is preliminary data.</text>
</comment>
<dbReference type="InterPro" id="IPR021315">
    <property type="entry name" value="Gap/Sap"/>
</dbReference>
<proteinExistence type="predicted"/>